<dbReference type="EMBL" id="CP006873">
    <property type="protein sequence ID" value="AID37504.1"/>
    <property type="molecule type" value="Genomic_DNA"/>
</dbReference>
<accession>A0A068DSY6</accession>
<dbReference type="RefSeq" id="WP_038436238.1">
    <property type="nucleotide sequence ID" value="NZ_CP006873.1"/>
</dbReference>
<protein>
    <recommendedName>
        <fullName evidence="9 11">1-(5-phosphoribosyl)-5-[(5-phosphoribosylamino)methylideneamino] imidazole-4-carboxamide isomerase</fullName>
        <ecNumber evidence="9 11">5.3.1.16</ecNumber>
    </recommendedName>
    <alternativeName>
        <fullName evidence="9">Phosphoribosylformimino-5-aminoimidazole carboxamide ribotide isomerase</fullName>
    </alternativeName>
</protein>
<dbReference type="InterPro" id="IPR023016">
    <property type="entry name" value="HisA/PriA"/>
</dbReference>
<dbReference type="InterPro" id="IPR013785">
    <property type="entry name" value="Aldolase_TIM"/>
</dbReference>
<dbReference type="FunFam" id="3.20.20.70:FF:000009">
    <property type="entry name" value="1-(5-phosphoribosyl)-5-[(5-phosphoribosylamino)methylideneamino] imidazole-4-carboxamide isomerase"/>
    <property type="match status" value="1"/>
</dbReference>
<evidence type="ECO:0000256" key="5">
    <source>
        <dbReference type="ARBA" id="ARBA00022490"/>
    </source>
</evidence>
<evidence type="ECO:0000256" key="9">
    <source>
        <dbReference type="HAMAP-Rule" id="MF_01014"/>
    </source>
</evidence>
<evidence type="ECO:0000313" key="12">
    <source>
        <dbReference type="EMBL" id="AID37504.1"/>
    </source>
</evidence>
<dbReference type="PANTHER" id="PTHR43090">
    <property type="entry name" value="1-(5-PHOSPHORIBOSYL)-5-[(5-PHOSPHORIBOSYLAMINO)METHYLIDENEAMINO] IMIDAZOLE-4-CARBOXAMIDE ISOMERASE"/>
    <property type="match status" value="1"/>
</dbReference>
<dbReference type="Proteomes" id="UP000027148">
    <property type="component" value="Chromosome"/>
</dbReference>
<dbReference type="STRING" id="1415657.FNIIJ_246"/>
<dbReference type="InterPro" id="IPR044524">
    <property type="entry name" value="Isoase_HisA-like"/>
</dbReference>
<evidence type="ECO:0000256" key="2">
    <source>
        <dbReference type="ARBA" id="ARBA00004496"/>
    </source>
</evidence>
<dbReference type="GO" id="GO:0005737">
    <property type="term" value="C:cytoplasm"/>
    <property type="evidence" value="ECO:0007669"/>
    <property type="project" value="UniProtKB-SubCell"/>
</dbReference>
<keyword evidence="6 9" id="KW-0028">Amino-acid biosynthesis</keyword>
<keyword evidence="8 9" id="KW-0413">Isomerase</keyword>
<evidence type="ECO:0000256" key="8">
    <source>
        <dbReference type="ARBA" id="ARBA00023235"/>
    </source>
</evidence>
<feature type="active site" description="Proton donor" evidence="9">
    <location>
        <position position="130"/>
    </location>
</feature>
<dbReference type="UniPathway" id="UPA00031">
    <property type="reaction ID" value="UER00009"/>
</dbReference>
<feature type="active site" description="Proton acceptor" evidence="9">
    <location>
        <position position="8"/>
    </location>
</feature>
<dbReference type="EC" id="5.3.1.16" evidence="9 11"/>
<dbReference type="CDD" id="cd04732">
    <property type="entry name" value="HisA"/>
    <property type="match status" value="1"/>
</dbReference>
<dbReference type="OrthoDB" id="9807749at2"/>
<dbReference type="NCBIfam" id="TIGR00007">
    <property type="entry name" value="1-(5-phosphoribosyl)-5-[(5-phosphoribosylamino)methylideneamino]imidazole-4-carboxamide isomerase"/>
    <property type="match status" value="1"/>
</dbReference>
<dbReference type="KEGG" id="elv:FNIIJ_246"/>
<dbReference type="Gene3D" id="3.20.20.70">
    <property type="entry name" value="Aldolase class I"/>
    <property type="match status" value="1"/>
</dbReference>
<evidence type="ECO:0000256" key="7">
    <source>
        <dbReference type="ARBA" id="ARBA00023102"/>
    </source>
</evidence>
<dbReference type="SUPFAM" id="SSF51366">
    <property type="entry name" value="Ribulose-phoshate binding barrel"/>
    <property type="match status" value="1"/>
</dbReference>
<dbReference type="HAMAP" id="MF_01014">
    <property type="entry name" value="HisA"/>
    <property type="match status" value="1"/>
</dbReference>
<reference evidence="12 13" key="1">
    <citation type="journal article" date="2014" name="Genome Biol. Evol.">
        <title>Genome sequence of "Candidatus Walczuchella monophlebidarum" the flavobacterial endosymbiont of Llaveia axin axin (Hemiptera: Coccoidea: Monophlebidae).</title>
        <authorList>
            <person name="Rosas-Perez T."/>
            <person name="Rosenblueth M."/>
            <person name="Rincon-Rosales R."/>
            <person name="Mora J."/>
            <person name="Martinez-Romero E."/>
        </authorList>
    </citation>
    <scope>NUCLEOTIDE SEQUENCE [LARGE SCALE GENOMIC DNA]</scope>
    <source>
        <strain evidence="12">FNIIJ</strain>
    </source>
</reference>
<name>A0A068DSY6_9FLAO</name>
<evidence type="ECO:0000256" key="1">
    <source>
        <dbReference type="ARBA" id="ARBA00000901"/>
    </source>
</evidence>
<evidence type="ECO:0000256" key="6">
    <source>
        <dbReference type="ARBA" id="ARBA00022605"/>
    </source>
</evidence>
<evidence type="ECO:0000256" key="3">
    <source>
        <dbReference type="ARBA" id="ARBA00005133"/>
    </source>
</evidence>
<dbReference type="HOGENOM" id="CLU_048577_1_2_10"/>
<dbReference type="GO" id="GO:0000105">
    <property type="term" value="P:L-histidine biosynthetic process"/>
    <property type="evidence" value="ECO:0007669"/>
    <property type="project" value="UniProtKB-UniRule"/>
</dbReference>
<dbReference type="AlphaFoldDB" id="A0A068DSY6"/>
<evidence type="ECO:0000256" key="10">
    <source>
        <dbReference type="RuleBase" id="RU003657"/>
    </source>
</evidence>
<evidence type="ECO:0000313" key="13">
    <source>
        <dbReference type="Proteomes" id="UP000027148"/>
    </source>
</evidence>
<comment type="subcellular location">
    <subcellularLocation>
        <location evidence="2 9 11">Cytoplasm</location>
    </subcellularLocation>
</comment>
<comment type="similarity">
    <text evidence="4 9 10">Belongs to the HisA/HisF family.</text>
</comment>
<keyword evidence="7 9" id="KW-0368">Histidine biosynthesis</keyword>
<dbReference type="Pfam" id="PF00977">
    <property type="entry name" value="His_biosynth"/>
    <property type="match status" value="1"/>
</dbReference>
<comment type="pathway">
    <text evidence="3 9 11">Amino-acid biosynthesis; L-histidine biosynthesis; L-histidine from 5-phospho-alpha-D-ribose 1-diphosphate: step 4/9.</text>
</comment>
<proteinExistence type="inferred from homology"/>
<dbReference type="GO" id="GO:0003949">
    <property type="term" value="F:1-(5-phosphoribosyl)-5-[(5-phosphoribosylamino)methylideneamino]imidazole-4-carboxamide isomerase activity"/>
    <property type="evidence" value="ECO:0007669"/>
    <property type="project" value="UniProtKB-UniRule"/>
</dbReference>
<dbReference type="InterPro" id="IPR006062">
    <property type="entry name" value="His_biosynth"/>
</dbReference>
<keyword evidence="13" id="KW-1185">Reference proteome</keyword>
<dbReference type="InterPro" id="IPR011060">
    <property type="entry name" value="RibuloseP-bd_barrel"/>
</dbReference>
<organism evidence="12 13">
    <name type="scientific">Candidatus Walczuchella monophlebidarum</name>
    <dbReference type="NCBI Taxonomy" id="1415657"/>
    <lineage>
        <taxon>Bacteria</taxon>
        <taxon>Pseudomonadati</taxon>
        <taxon>Bacteroidota</taxon>
        <taxon>Flavobacteriia</taxon>
        <taxon>Flavobacteriales</taxon>
        <taxon>Candidatus Walczuchella</taxon>
    </lineage>
</organism>
<dbReference type="InterPro" id="IPR006063">
    <property type="entry name" value="HisA_bact_arch"/>
</dbReference>
<sequence>MQIIPAIDIIDGKCVRLTQGDFSIKKIYSENPLEIALRFEDYGISRLHLVDLDGAKKRRVIHWKVLEKIARHTRLLIDFGGGIQKSEDVKTVFDSGAYMATVGSIIVSNPNLFLNWIIQYGKDKFFIGVDVKNEKIAMSGWTKITDVSLWDLISDRINNNVQNIFCTDIAKDGRLSGPSISLYKKIMHRFPKLGLTASGGISTIKDLEYLKSIGCHGAIIGKAIYENKIRLSEIKKKC</sequence>
<evidence type="ECO:0000256" key="4">
    <source>
        <dbReference type="ARBA" id="ARBA00009667"/>
    </source>
</evidence>
<dbReference type="PANTHER" id="PTHR43090:SF2">
    <property type="entry name" value="1-(5-PHOSPHORIBOSYL)-5-[(5-PHOSPHORIBOSYLAMINO)METHYLIDENEAMINO] IMIDAZOLE-4-CARBOXAMIDE ISOMERASE"/>
    <property type="match status" value="1"/>
</dbReference>
<dbReference type="GO" id="GO:0000162">
    <property type="term" value="P:L-tryptophan biosynthetic process"/>
    <property type="evidence" value="ECO:0007669"/>
    <property type="project" value="TreeGrafter"/>
</dbReference>
<evidence type="ECO:0000256" key="11">
    <source>
        <dbReference type="RuleBase" id="RU003658"/>
    </source>
</evidence>
<gene>
    <name evidence="9 12" type="primary">hisA</name>
    <name evidence="12" type="ORF">FNIIJ_246</name>
</gene>
<keyword evidence="5 9" id="KW-0963">Cytoplasm</keyword>
<comment type="catalytic activity">
    <reaction evidence="1 9 11">
        <text>1-(5-phospho-beta-D-ribosyl)-5-[(5-phospho-beta-D-ribosylamino)methylideneamino]imidazole-4-carboxamide = 5-[(5-phospho-1-deoxy-D-ribulos-1-ylimino)methylamino]-1-(5-phospho-beta-D-ribosyl)imidazole-4-carboxamide</text>
        <dbReference type="Rhea" id="RHEA:15469"/>
        <dbReference type="ChEBI" id="CHEBI:58435"/>
        <dbReference type="ChEBI" id="CHEBI:58525"/>
        <dbReference type="EC" id="5.3.1.16"/>
    </reaction>
</comment>